<feature type="transmembrane region" description="Helical" evidence="2">
    <location>
        <begin position="151"/>
        <end position="173"/>
    </location>
</feature>
<proteinExistence type="predicted"/>
<dbReference type="PANTHER" id="PTHR40465:SF1">
    <property type="entry name" value="DUF6534 DOMAIN-CONTAINING PROTEIN"/>
    <property type="match status" value="1"/>
</dbReference>
<evidence type="ECO:0000256" key="1">
    <source>
        <dbReference type="SAM" id="MobiDB-lite"/>
    </source>
</evidence>
<dbReference type="OrthoDB" id="2562493at2759"/>
<reference evidence="3" key="1">
    <citation type="submission" date="2019-10" db="EMBL/GenBank/DDBJ databases">
        <authorList>
            <consortium name="DOE Joint Genome Institute"/>
            <person name="Kuo A."/>
            <person name="Miyauchi S."/>
            <person name="Kiss E."/>
            <person name="Drula E."/>
            <person name="Kohler A."/>
            <person name="Sanchez-Garcia M."/>
            <person name="Andreopoulos B."/>
            <person name="Barry K.W."/>
            <person name="Bonito G."/>
            <person name="Buee M."/>
            <person name="Carver A."/>
            <person name="Chen C."/>
            <person name="Cichocki N."/>
            <person name="Clum A."/>
            <person name="Culley D."/>
            <person name="Crous P.W."/>
            <person name="Fauchery L."/>
            <person name="Girlanda M."/>
            <person name="Hayes R."/>
            <person name="Keri Z."/>
            <person name="LaButti K."/>
            <person name="Lipzen A."/>
            <person name="Lombard V."/>
            <person name="Magnuson J."/>
            <person name="Maillard F."/>
            <person name="Morin E."/>
            <person name="Murat C."/>
            <person name="Nolan M."/>
            <person name="Ohm R."/>
            <person name="Pangilinan J."/>
            <person name="Pereira M."/>
            <person name="Perotto S."/>
            <person name="Peter M."/>
            <person name="Riley R."/>
            <person name="Sitrit Y."/>
            <person name="Stielow B."/>
            <person name="Szollosi G."/>
            <person name="Zifcakova L."/>
            <person name="Stursova M."/>
            <person name="Spatafora J.W."/>
            <person name="Tedersoo L."/>
            <person name="Vaario L.-M."/>
            <person name="Yamada A."/>
            <person name="Yan M."/>
            <person name="Wang P."/>
            <person name="Xu J."/>
            <person name="Bruns T."/>
            <person name="Baldrian P."/>
            <person name="Vilgalys R."/>
            <person name="Henrissat B."/>
            <person name="Grigoriev I.V."/>
            <person name="Hibbett D."/>
            <person name="Nagy L.G."/>
            <person name="Martin F.M."/>
        </authorList>
    </citation>
    <scope>NUCLEOTIDE SEQUENCE</scope>
    <source>
        <strain evidence="3">Prilba</strain>
    </source>
</reference>
<protein>
    <submittedName>
        <fullName evidence="3">Uncharacterized protein</fullName>
    </submittedName>
</protein>
<evidence type="ECO:0000313" key="4">
    <source>
        <dbReference type="Proteomes" id="UP000759537"/>
    </source>
</evidence>
<keyword evidence="4" id="KW-1185">Reference proteome</keyword>
<feature type="compositionally biased region" description="Low complexity" evidence="1">
    <location>
        <begin position="283"/>
        <end position="296"/>
    </location>
</feature>
<gene>
    <name evidence="3" type="ORF">DFH94DRAFT_758433</name>
</gene>
<feature type="region of interest" description="Disordered" evidence="1">
    <location>
        <begin position="282"/>
        <end position="323"/>
    </location>
</feature>
<evidence type="ECO:0000256" key="2">
    <source>
        <dbReference type="SAM" id="Phobius"/>
    </source>
</evidence>
<keyword evidence="2" id="KW-0812">Transmembrane</keyword>
<name>A0A9P5T542_9AGAM</name>
<dbReference type="EMBL" id="WHVB01000015">
    <property type="protein sequence ID" value="KAF8476319.1"/>
    <property type="molecule type" value="Genomic_DNA"/>
</dbReference>
<sequence length="323" mass="35944">MCRYSIAIILCATLLDMLLVGLVSQQFFTYWASGFKDPRRLKLFVITQFVLVASQSILMCHLVFIAFIRYFGETPTSASLWSGPVNSLVQLFIILLTNIFLAYRIHGVTKSRVQCLAPIPFSIIAFAFGMVTNVTSAWAQNSASYRYATTVVWYASQAIAECLITFFLSRALLKARSGVRTSDMLVKDLARNVIQTGGLATIWAISSLVAWFWVQNILVYRIFDITSGTVYAHAIFDTLISRTQLRDRMTSQVANTSAFIDFGYSTQQSEGRFPGTMIVSGFTPAPRGTDTDPGTTDTDKNDVLDLENPPADCAEKPDGPYRF</sequence>
<feature type="transmembrane region" description="Helical" evidence="2">
    <location>
        <begin position="193"/>
        <end position="214"/>
    </location>
</feature>
<feature type="compositionally biased region" description="Basic and acidic residues" evidence="1">
    <location>
        <begin position="313"/>
        <end position="323"/>
    </location>
</feature>
<evidence type="ECO:0000313" key="3">
    <source>
        <dbReference type="EMBL" id="KAF8476319.1"/>
    </source>
</evidence>
<feature type="transmembrane region" description="Helical" evidence="2">
    <location>
        <begin position="117"/>
        <end position="139"/>
    </location>
</feature>
<feature type="transmembrane region" description="Helical" evidence="2">
    <location>
        <begin position="43"/>
        <end position="68"/>
    </location>
</feature>
<keyword evidence="2" id="KW-1133">Transmembrane helix</keyword>
<keyword evidence="2" id="KW-0472">Membrane</keyword>
<feature type="transmembrane region" description="Helical" evidence="2">
    <location>
        <begin position="6"/>
        <end position="31"/>
    </location>
</feature>
<dbReference type="AlphaFoldDB" id="A0A9P5T542"/>
<feature type="transmembrane region" description="Helical" evidence="2">
    <location>
        <begin position="88"/>
        <end position="105"/>
    </location>
</feature>
<reference evidence="3" key="2">
    <citation type="journal article" date="2020" name="Nat. Commun.">
        <title>Large-scale genome sequencing of mycorrhizal fungi provides insights into the early evolution of symbiotic traits.</title>
        <authorList>
            <person name="Miyauchi S."/>
            <person name="Kiss E."/>
            <person name="Kuo A."/>
            <person name="Drula E."/>
            <person name="Kohler A."/>
            <person name="Sanchez-Garcia M."/>
            <person name="Morin E."/>
            <person name="Andreopoulos B."/>
            <person name="Barry K.W."/>
            <person name="Bonito G."/>
            <person name="Buee M."/>
            <person name="Carver A."/>
            <person name="Chen C."/>
            <person name="Cichocki N."/>
            <person name="Clum A."/>
            <person name="Culley D."/>
            <person name="Crous P.W."/>
            <person name="Fauchery L."/>
            <person name="Girlanda M."/>
            <person name="Hayes R.D."/>
            <person name="Keri Z."/>
            <person name="LaButti K."/>
            <person name="Lipzen A."/>
            <person name="Lombard V."/>
            <person name="Magnuson J."/>
            <person name="Maillard F."/>
            <person name="Murat C."/>
            <person name="Nolan M."/>
            <person name="Ohm R.A."/>
            <person name="Pangilinan J."/>
            <person name="Pereira M.F."/>
            <person name="Perotto S."/>
            <person name="Peter M."/>
            <person name="Pfister S."/>
            <person name="Riley R."/>
            <person name="Sitrit Y."/>
            <person name="Stielow J.B."/>
            <person name="Szollosi G."/>
            <person name="Zifcakova L."/>
            <person name="Stursova M."/>
            <person name="Spatafora J.W."/>
            <person name="Tedersoo L."/>
            <person name="Vaario L.M."/>
            <person name="Yamada A."/>
            <person name="Yan M."/>
            <person name="Wang P."/>
            <person name="Xu J."/>
            <person name="Bruns T."/>
            <person name="Baldrian P."/>
            <person name="Vilgalys R."/>
            <person name="Dunand C."/>
            <person name="Henrissat B."/>
            <person name="Grigoriev I.V."/>
            <person name="Hibbett D."/>
            <person name="Nagy L.G."/>
            <person name="Martin F.M."/>
        </authorList>
    </citation>
    <scope>NUCLEOTIDE SEQUENCE</scope>
    <source>
        <strain evidence="3">Prilba</strain>
    </source>
</reference>
<comment type="caution">
    <text evidence="3">The sequence shown here is derived from an EMBL/GenBank/DDBJ whole genome shotgun (WGS) entry which is preliminary data.</text>
</comment>
<organism evidence="3 4">
    <name type="scientific">Russula ochroleuca</name>
    <dbReference type="NCBI Taxonomy" id="152965"/>
    <lineage>
        <taxon>Eukaryota</taxon>
        <taxon>Fungi</taxon>
        <taxon>Dikarya</taxon>
        <taxon>Basidiomycota</taxon>
        <taxon>Agaricomycotina</taxon>
        <taxon>Agaricomycetes</taxon>
        <taxon>Russulales</taxon>
        <taxon>Russulaceae</taxon>
        <taxon>Russula</taxon>
    </lineage>
</organism>
<accession>A0A9P5T542</accession>
<dbReference type="PANTHER" id="PTHR40465">
    <property type="entry name" value="CHROMOSOME 1, WHOLE GENOME SHOTGUN SEQUENCE"/>
    <property type="match status" value="1"/>
</dbReference>
<dbReference type="Proteomes" id="UP000759537">
    <property type="component" value="Unassembled WGS sequence"/>
</dbReference>